<evidence type="ECO:0000256" key="6">
    <source>
        <dbReference type="ARBA" id="ARBA00023004"/>
    </source>
</evidence>
<dbReference type="PROSITE" id="PS00198">
    <property type="entry name" value="4FE4S_FER_1"/>
    <property type="match status" value="1"/>
</dbReference>
<evidence type="ECO:0000256" key="2">
    <source>
        <dbReference type="ARBA" id="ARBA00022485"/>
    </source>
</evidence>
<keyword evidence="2 8" id="KW-0004">4Fe-4S</keyword>
<evidence type="ECO:0000256" key="8">
    <source>
        <dbReference type="HAMAP-Rule" id="MF_00461"/>
    </source>
</evidence>
<dbReference type="NCBIfam" id="NF003454">
    <property type="entry name" value="PRK05035.1"/>
    <property type="match status" value="1"/>
</dbReference>
<dbReference type="PROSITE" id="PS51379">
    <property type="entry name" value="4FE4S_FER_2"/>
    <property type="match status" value="2"/>
</dbReference>
<dbReference type="InterPro" id="IPR017900">
    <property type="entry name" value="4Fe4S_Fe_S_CS"/>
</dbReference>
<dbReference type="InterPro" id="IPR010208">
    <property type="entry name" value="Ion_transpt_RnfC/RsxC"/>
</dbReference>
<dbReference type="Gene3D" id="3.30.70.20">
    <property type="match status" value="1"/>
</dbReference>
<keyword evidence="5 8" id="KW-0249">Electron transport</keyword>
<dbReference type="AlphaFoldDB" id="A0A921IMW3"/>
<comment type="similarity">
    <text evidence="8">Belongs to the 4Fe4S bacterial-type ferredoxin family. RnfC subfamily.</text>
</comment>
<dbReference type="GO" id="GO:0005886">
    <property type="term" value="C:plasma membrane"/>
    <property type="evidence" value="ECO:0007669"/>
    <property type="project" value="UniProtKB-SubCell"/>
</dbReference>
<comment type="subcellular location">
    <subcellularLocation>
        <location evidence="8">Cell membrane</location>
        <topology evidence="8">Peripheral membrane protein</topology>
    </subcellularLocation>
</comment>
<comment type="cofactor">
    <cofactor evidence="8">
        <name>[4Fe-4S] cluster</name>
        <dbReference type="ChEBI" id="CHEBI:49883"/>
    </cofactor>
    <text evidence="8">Binds 2 [4Fe-4S] clusters per subunit.</text>
</comment>
<evidence type="ECO:0000256" key="1">
    <source>
        <dbReference type="ARBA" id="ARBA00022448"/>
    </source>
</evidence>
<protein>
    <recommendedName>
        <fullName evidence="8">Ion-translocating oxidoreductase complex subunit C</fullName>
        <ecNumber evidence="8">7.-.-.-</ecNumber>
    </recommendedName>
    <alternativeName>
        <fullName evidence="8">Rnf electron transport complex subunit C</fullName>
    </alternativeName>
</protein>
<reference evidence="10" key="1">
    <citation type="journal article" date="2021" name="PeerJ">
        <title>Extensive microbial diversity within the chicken gut microbiome revealed by metagenomics and culture.</title>
        <authorList>
            <person name="Gilroy R."/>
            <person name="Ravi A."/>
            <person name="Getino M."/>
            <person name="Pursley I."/>
            <person name="Horton D.L."/>
            <person name="Alikhan N.F."/>
            <person name="Baker D."/>
            <person name="Gharbi K."/>
            <person name="Hall N."/>
            <person name="Watson M."/>
            <person name="Adriaenssens E.M."/>
            <person name="Foster-Nyarko E."/>
            <person name="Jarju S."/>
            <person name="Secka A."/>
            <person name="Antonio M."/>
            <person name="Oren A."/>
            <person name="Chaudhuri R.R."/>
            <person name="La Ragione R."/>
            <person name="Hildebrand F."/>
            <person name="Pallen M.J."/>
        </authorList>
    </citation>
    <scope>NUCLEOTIDE SEQUENCE</scope>
    <source>
        <strain evidence="10">ChiBcec21-2208</strain>
    </source>
</reference>
<dbReference type="Gene3D" id="3.10.20.600">
    <property type="match status" value="1"/>
</dbReference>
<dbReference type="GO" id="GO:0022900">
    <property type="term" value="P:electron transport chain"/>
    <property type="evidence" value="ECO:0007669"/>
    <property type="project" value="UniProtKB-UniRule"/>
</dbReference>
<sequence>MRKLFWGGIHPEGHKDLSRGGAPVPAPLPVQVVLPMVQHIGAACTPLVQVGDQVKMGQKIGDSDGLCAPVHASVSGKVVAVEPRPHPNGREVLSVVIENDYTDTPDDALKPHLTHQELSPQEILGIIREAGIVGMGGATFPTDVKAFSALGQVDYILINACECEPYITADDTLLCTYPEQVIRGTEALMHTLTPRHTIIAVEDNKAEAIRILKNALPKDSSIEVRVLPTRYPQGAEKQLIQAVTGRQVPPGKLPAAVGCAVFNAATAASVYQAVYEGKPVTRRIVTVTGDGAAAPKNMIVRIGTSLEQAIEAAGGIRAETQKVICGGPMMGVAQKDLTMPVLKGTNAILCLKEALPQPSAPTCIRCSRCVAVCPMHLQPLYLYRFEQSGNKKELERLHLMDCIECGSCAYACPGHLPLVERFRAGKMLLKEAKKA</sequence>
<dbReference type="SUPFAM" id="SSF46548">
    <property type="entry name" value="alpha-helical ferredoxin"/>
    <property type="match status" value="1"/>
</dbReference>
<feature type="binding site" evidence="8">
    <location>
        <position position="408"/>
    </location>
    <ligand>
        <name>[4Fe-4S] cluster</name>
        <dbReference type="ChEBI" id="CHEBI:49883"/>
        <label>2</label>
    </ligand>
</feature>
<dbReference type="PANTHER" id="PTHR43034:SF2">
    <property type="entry name" value="ION-TRANSLOCATING OXIDOREDUCTASE COMPLEX SUBUNIT C"/>
    <property type="match status" value="1"/>
</dbReference>
<dbReference type="Proteomes" id="UP000782880">
    <property type="component" value="Unassembled WGS sequence"/>
</dbReference>
<comment type="caution">
    <text evidence="10">The sequence shown here is derived from an EMBL/GenBank/DDBJ whole genome shotgun (WGS) entry which is preliminary data.</text>
</comment>
<feature type="binding site" evidence="8">
    <location>
        <position position="405"/>
    </location>
    <ligand>
        <name>[4Fe-4S] cluster</name>
        <dbReference type="ChEBI" id="CHEBI:49883"/>
        <label>2</label>
    </ligand>
</feature>
<dbReference type="InterPro" id="IPR037225">
    <property type="entry name" value="Nuo51_FMN-bd_sf"/>
</dbReference>
<keyword evidence="4 8" id="KW-0677">Repeat</keyword>
<reference evidence="10" key="2">
    <citation type="submission" date="2021-09" db="EMBL/GenBank/DDBJ databases">
        <authorList>
            <person name="Gilroy R."/>
        </authorList>
    </citation>
    <scope>NUCLEOTIDE SEQUENCE</scope>
    <source>
        <strain evidence="10">ChiBcec21-2208</strain>
    </source>
</reference>
<dbReference type="Gene3D" id="3.40.50.11540">
    <property type="entry name" value="NADH-ubiquinone oxidoreductase 51kDa subunit"/>
    <property type="match status" value="1"/>
</dbReference>
<dbReference type="Pfam" id="PF13375">
    <property type="entry name" value="RnfC_N"/>
    <property type="match status" value="1"/>
</dbReference>
<comment type="function">
    <text evidence="8">Part of a membrane-bound complex that couples electron transfer with translocation of ions across the membrane.</text>
</comment>
<dbReference type="EMBL" id="DYVE01000328">
    <property type="protein sequence ID" value="HJG29523.1"/>
    <property type="molecule type" value="Genomic_DNA"/>
</dbReference>
<dbReference type="InterPro" id="IPR017896">
    <property type="entry name" value="4Fe4S_Fe-S-bd"/>
</dbReference>
<keyword evidence="8" id="KW-1003">Cell membrane</keyword>
<feature type="binding site" evidence="8">
    <location>
        <position position="369"/>
    </location>
    <ligand>
        <name>[4Fe-4S] cluster</name>
        <dbReference type="ChEBI" id="CHEBI:49883"/>
        <label>1</label>
    </ligand>
</feature>
<dbReference type="InterPro" id="IPR011538">
    <property type="entry name" value="Nuo51_FMN-bd"/>
</dbReference>
<dbReference type="NCBIfam" id="TIGR01945">
    <property type="entry name" value="rnfC"/>
    <property type="match status" value="1"/>
</dbReference>
<dbReference type="InterPro" id="IPR019554">
    <property type="entry name" value="Soluble_ligand-bd"/>
</dbReference>
<evidence type="ECO:0000256" key="3">
    <source>
        <dbReference type="ARBA" id="ARBA00022723"/>
    </source>
</evidence>
<dbReference type="HAMAP" id="MF_00461">
    <property type="entry name" value="RsxC_RnfC"/>
    <property type="match status" value="1"/>
</dbReference>
<feature type="domain" description="4Fe-4S ferredoxin-type" evidence="9">
    <location>
        <begin position="354"/>
        <end position="383"/>
    </location>
</feature>
<evidence type="ECO:0000256" key="7">
    <source>
        <dbReference type="ARBA" id="ARBA00023014"/>
    </source>
</evidence>
<keyword evidence="7 8" id="KW-0411">Iron-sulfur</keyword>
<comment type="subunit">
    <text evidence="8">The complex is composed of six subunits: RnfA, RnfB, RnfC, RnfD, RnfE and RnfG.</text>
</comment>
<dbReference type="Pfam" id="PF01512">
    <property type="entry name" value="Complex1_51K"/>
    <property type="match status" value="1"/>
</dbReference>
<dbReference type="Pfam" id="PF12838">
    <property type="entry name" value="Fer4_7"/>
    <property type="match status" value="1"/>
</dbReference>
<dbReference type="GO" id="GO:0009055">
    <property type="term" value="F:electron transfer activity"/>
    <property type="evidence" value="ECO:0007669"/>
    <property type="project" value="InterPro"/>
</dbReference>
<keyword evidence="1 8" id="KW-0813">Transport</keyword>
<evidence type="ECO:0000259" key="9">
    <source>
        <dbReference type="PROSITE" id="PS51379"/>
    </source>
</evidence>
<feature type="binding site" evidence="8">
    <location>
        <position position="373"/>
    </location>
    <ligand>
        <name>[4Fe-4S] cluster</name>
        <dbReference type="ChEBI" id="CHEBI:49883"/>
        <label>2</label>
    </ligand>
</feature>
<dbReference type="EC" id="7.-.-.-" evidence="8"/>
<evidence type="ECO:0000313" key="10">
    <source>
        <dbReference type="EMBL" id="HJG29523.1"/>
    </source>
</evidence>
<feature type="binding site" evidence="8">
    <location>
        <position position="366"/>
    </location>
    <ligand>
        <name>[4Fe-4S] cluster</name>
        <dbReference type="ChEBI" id="CHEBI:49883"/>
        <label>1</label>
    </ligand>
</feature>
<feature type="binding site" evidence="8">
    <location>
        <position position="402"/>
    </location>
    <ligand>
        <name>[4Fe-4S] cluster</name>
        <dbReference type="ChEBI" id="CHEBI:49883"/>
        <label>2</label>
    </ligand>
</feature>
<evidence type="ECO:0000256" key="5">
    <source>
        <dbReference type="ARBA" id="ARBA00022982"/>
    </source>
</evidence>
<dbReference type="SUPFAM" id="SSF142019">
    <property type="entry name" value="Nqo1 FMN-binding domain-like"/>
    <property type="match status" value="1"/>
</dbReference>
<keyword evidence="3 8" id="KW-0479">Metal-binding</keyword>
<gene>
    <name evidence="10" type="primary">rsxC</name>
    <name evidence="8" type="synonym">rnfC</name>
    <name evidence="10" type="ORF">K8V20_12865</name>
</gene>
<feature type="binding site" evidence="8">
    <location>
        <position position="363"/>
    </location>
    <ligand>
        <name>[4Fe-4S] cluster</name>
        <dbReference type="ChEBI" id="CHEBI:49883"/>
        <label>1</label>
    </ligand>
</feature>
<accession>A0A921IMW3</accession>
<organism evidence="10 11">
    <name type="scientific">Subdoligranulum variabile</name>
    <dbReference type="NCBI Taxonomy" id="214851"/>
    <lineage>
        <taxon>Bacteria</taxon>
        <taxon>Bacillati</taxon>
        <taxon>Bacillota</taxon>
        <taxon>Clostridia</taxon>
        <taxon>Eubacteriales</taxon>
        <taxon>Oscillospiraceae</taxon>
        <taxon>Subdoligranulum</taxon>
    </lineage>
</organism>
<evidence type="ECO:0000256" key="4">
    <source>
        <dbReference type="ARBA" id="ARBA00022737"/>
    </source>
</evidence>
<proteinExistence type="inferred from homology"/>
<feature type="domain" description="4Fe-4S ferredoxin-type" evidence="9">
    <location>
        <begin position="393"/>
        <end position="421"/>
    </location>
</feature>
<dbReference type="Pfam" id="PF10531">
    <property type="entry name" value="SLBB"/>
    <property type="match status" value="1"/>
</dbReference>
<feature type="binding site" evidence="8">
    <location>
        <position position="412"/>
    </location>
    <ligand>
        <name>[4Fe-4S] cluster</name>
        <dbReference type="ChEBI" id="CHEBI:49883"/>
        <label>1</label>
    </ligand>
</feature>
<keyword evidence="6 8" id="KW-0408">Iron</keyword>
<dbReference type="InterPro" id="IPR026902">
    <property type="entry name" value="RnfC_N"/>
</dbReference>
<evidence type="ECO:0000313" key="11">
    <source>
        <dbReference type="Proteomes" id="UP000782880"/>
    </source>
</evidence>
<dbReference type="PANTHER" id="PTHR43034">
    <property type="entry name" value="ION-TRANSLOCATING OXIDOREDUCTASE COMPLEX SUBUNIT C"/>
    <property type="match status" value="1"/>
</dbReference>
<dbReference type="GO" id="GO:0046872">
    <property type="term" value="F:metal ion binding"/>
    <property type="evidence" value="ECO:0007669"/>
    <property type="project" value="UniProtKB-KW"/>
</dbReference>
<keyword evidence="8" id="KW-0472">Membrane</keyword>
<keyword evidence="8" id="KW-1278">Translocase</keyword>
<name>A0A921IMW3_9FIRM</name>
<dbReference type="GO" id="GO:0051539">
    <property type="term" value="F:4 iron, 4 sulfur cluster binding"/>
    <property type="evidence" value="ECO:0007669"/>
    <property type="project" value="UniProtKB-KW"/>
</dbReference>